<protein>
    <submittedName>
        <fullName evidence="2">Uncharacterized protein</fullName>
    </submittedName>
</protein>
<evidence type="ECO:0000256" key="1">
    <source>
        <dbReference type="SAM" id="Phobius"/>
    </source>
</evidence>
<evidence type="ECO:0000313" key="2">
    <source>
        <dbReference type="EMBL" id="TXG75847.1"/>
    </source>
</evidence>
<name>A0A5C7J2V1_9BACT</name>
<sequence>MIAQSFHSSAFGGWLKRFAWPIVWLTVILLHVGAVAVIFWSVESREDLVILRYNAYLGINLLGVWWQLFLMPAITFVFTLLNFLLAKLLFGRGYPGVAALFLIGSVLLSLAMVVVAATLSFINI</sequence>
<comment type="caution">
    <text evidence="2">The sequence shown here is derived from an EMBL/GenBank/DDBJ whole genome shotgun (WGS) entry which is preliminary data.</text>
</comment>
<proteinExistence type="predicted"/>
<keyword evidence="1" id="KW-0812">Transmembrane</keyword>
<organism evidence="2 3">
    <name type="scientific">Candidatus Dojkabacteria bacterium</name>
    <dbReference type="NCBI Taxonomy" id="2099670"/>
    <lineage>
        <taxon>Bacteria</taxon>
        <taxon>Candidatus Dojkabacteria</taxon>
    </lineage>
</organism>
<accession>A0A5C7J2V1</accession>
<feature type="transmembrane region" description="Helical" evidence="1">
    <location>
        <begin position="62"/>
        <end position="85"/>
    </location>
</feature>
<reference evidence="2 3" key="1">
    <citation type="submission" date="2018-09" db="EMBL/GenBank/DDBJ databases">
        <title>Metagenome Assembled Genomes from an Advanced Water Purification Facility.</title>
        <authorList>
            <person name="Stamps B.W."/>
            <person name="Spear J.R."/>
        </authorList>
    </citation>
    <scope>NUCLEOTIDE SEQUENCE [LARGE SCALE GENOMIC DNA]</scope>
    <source>
        <strain evidence="2">Bin_63_2</strain>
    </source>
</reference>
<feature type="transmembrane region" description="Helical" evidence="1">
    <location>
        <begin position="97"/>
        <end position="122"/>
    </location>
</feature>
<keyword evidence="1" id="KW-0472">Membrane</keyword>
<gene>
    <name evidence="2" type="ORF">E6Q11_06325</name>
</gene>
<feature type="transmembrane region" description="Helical" evidence="1">
    <location>
        <begin position="21"/>
        <end position="42"/>
    </location>
</feature>
<dbReference type="EMBL" id="SSDS01000099">
    <property type="protein sequence ID" value="TXG75847.1"/>
    <property type="molecule type" value="Genomic_DNA"/>
</dbReference>
<keyword evidence="1" id="KW-1133">Transmembrane helix</keyword>
<dbReference type="Proteomes" id="UP000321026">
    <property type="component" value="Unassembled WGS sequence"/>
</dbReference>
<evidence type="ECO:0000313" key="3">
    <source>
        <dbReference type="Proteomes" id="UP000321026"/>
    </source>
</evidence>
<dbReference type="AlphaFoldDB" id="A0A5C7J2V1"/>